<comment type="subcellular location">
    <subcellularLocation>
        <location evidence="1">Secreted</location>
    </subcellularLocation>
</comment>
<dbReference type="SUPFAM" id="SSF50494">
    <property type="entry name" value="Trypsin-like serine proteases"/>
    <property type="match status" value="1"/>
</dbReference>
<evidence type="ECO:0000259" key="11">
    <source>
        <dbReference type="PROSITE" id="PS50240"/>
    </source>
</evidence>
<dbReference type="GO" id="GO:0005576">
    <property type="term" value="C:extracellular region"/>
    <property type="evidence" value="ECO:0007669"/>
    <property type="project" value="UniProtKB-SubCell"/>
</dbReference>
<dbReference type="InterPro" id="IPR018114">
    <property type="entry name" value="TRYPSIN_HIS"/>
</dbReference>
<comment type="similarity">
    <text evidence="9">Belongs to the peptidase S1 family. CLIP subfamily.</text>
</comment>
<name>E4VP49_MESEU</name>
<feature type="signal peptide" evidence="10">
    <location>
        <begin position="1"/>
        <end position="16"/>
    </location>
</feature>
<organism evidence="12">
    <name type="scientific">Mesobuthus eupeus</name>
    <name type="common">Lesser Asian scorpion</name>
    <name type="synonym">Buthus eupeus</name>
    <dbReference type="NCBI Taxonomy" id="34648"/>
    <lineage>
        <taxon>Eukaryota</taxon>
        <taxon>Metazoa</taxon>
        <taxon>Ecdysozoa</taxon>
        <taxon>Arthropoda</taxon>
        <taxon>Chelicerata</taxon>
        <taxon>Arachnida</taxon>
        <taxon>Scorpiones</taxon>
        <taxon>Buthida</taxon>
        <taxon>Buthoidea</taxon>
        <taxon>Buthidae</taxon>
        <taxon>Mesobuthus</taxon>
    </lineage>
</organism>
<dbReference type="AlphaFoldDB" id="E4VP49"/>
<sequence length="271" mass="30214">MKSFILILFCLKFSLQVPLKDLKEEGRILGGTFAKNGEYPWMVVIDLPDTACGGVLISKKFVLTAAHCVYDDDNTKIISNKELNVIAGDVSPGKGKFLPVSEIYTYNGYNGNWVNDIAILKLKKNAPIDNKNVKTICLTDKGYDLEDQTPVIQLGWGEFAKDSEFSQTLKVTNKGFYLKNTTCRQATGKWTDRGHLCVAKSDGDRTCHGDSGGPMVITKGNQKISAGVLSFSYQSDCILEKTKPTMFTDVRYHAQWIKTQTKDNTICWVQK</sequence>
<dbReference type="InterPro" id="IPR043504">
    <property type="entry name" value="Peptidase_S1_PA_chymotrypsin"/>
</dbReference>
<dbReference type="PROSITE" id="PS00134">
    <property type="entry name" value="TRYPSIN_HIS"/>
    <property type="match status" value="1"/>
</dbReference>
<evidence type="ECO:0000256" key="3">
    <source>
        <dbReference type="ARBA" id="ARBA00022670"/>
    </source>
</evidence>
<keyword evidence="5" id="KW-0378">Hydrolase</keyword>
<dbReference type="InterPro" id="IPR001254">
    <property type="entry name" value="Trypsin_dom"/>
</dbReference>
<reference evidence="12" key="1">
    <citation type="submission" date="2007-02" db="EMBL/GenBank/DDBJ databases">
        <title>Molecular characterization of a venom chymotrypsin-like protease-5 (Mevclip-5) from Mesobuthus eupeus.</title>
        <authorList>
            <person name="Zhu S."/>
            <person name="Gao B."/>
        </authorList>
    </citation>
    <scope>NUCLEOTIDE SEQUENCE</scope>
</reference>
<dbReference type="InterPro" id="IPR001314">
    <property type="entry name" value="Peptidase_S1A"/>
</dbReference>
<evidence type="ECO:0000256" key="8">
    <source>
        <dbReference type="ARBA" id="ARBA00023157"/>
    </source>
</evidence>
<evidence type="ECO:0000256" key="6">
    <source>
        <dbReference type="ARBA" id="ARBA00022825"/>
    </source>
</evidence>
<evidence type="ECO:0000256" key="2">
    <source>
        <dbReference type="ARBA" id="ARBA00022525"/>
    </source>
</evidence>
<dbReference type="CDD" id="cd00190">
    <property type="entry name" value="Tryp_SPc"/>
    <property type="match status" value="1"/>
</dbReference>
<evidence type="ECO:0000256" key="9">
    <source>
        <dbReference type="ARBA" id="ARBA00024195"/>
    </source>
</evidence>
<feature type="chain" id="PRO_5003188590" evidence="10">
    <location>
        <begin position="17"/>
        <end position="271"/>
    </location>
</feature>
<evidence type="ECO:0000256" key="7">
    <source>
        <dbReference type="ARBA" id="ARBA00023145"/>
    </source>
</evidence>
<evidence type="ECO:0000313" key="12">
    <source>
        <dbReference type="EMBL" id="ABR21066.1"/>
    </source>
</evidence>
<dbReference type="InterPro" id="IPR009003">
    <property type="entry name" value="Peptidase_S1_PA"/>
</dbReference>
<evidence type="ECO:0000256" key="5">
    <source>
        <dbReference type="ARBA" id="ARBA00022801"/>
    </source>
</evidence>
<accession>E4VP49</accession>
<evidence type="ECO:0000256" key="1">
    <source>
        <dbReference type="ARBA" id="ARBA00004613"/>
    </source>
</evidence>
<feature type="domain" description="Peptidase S1" evidence="11">
    <location>
        <begin position="28"/>
        <end position="262"/>
    </location>
</feature>
<dbReference type="Pfam" id="PF00089">
    <property type="entry name" value="Trypsin"/>
    <property type="match status" value="1"/>
</dbReference>
<dbReference type="SMART" id="SM00020">
    <property type="entry name" value="Tryp_SPc"/>
    <property type="match status" value="1"/>
</dbReference>
<dbReference type="GO" id="GO:0006508">
    <property type="term" value="P:proteolysis"/>
    <property type="evidence" value="ECO:0007669"/>
    <property type="project" value="UniProtKB-KW"/>
</dbReference>
<keyword evidence="8" id="KW-1015">Disulfide bond</keyword>
<dbReference type="Gene3D" id="2.40.10.10">
    <property type="entry name" value="Trypsin-like serine proteases"/>
    <property type="match status" value="1"/>
</dbReference>
<dbReference type="PANTHER" id="PTHR24256">
    <property type="entry name" value="TRYPTASE-RELATED"/>
    <property type="match status" value="1"/>
</dbReference>
<keyword evidence="7" id="KW-0865">Zymogen</keyword>
<keyword evidence="4 10" id="KW-0732">Signal</keyword>
<protein>
    <submittedName>
        <fullName evidence="12">Chymotrypsin-like protease-5</fullName>
    </submittedName>
</protein>
<dbReference type="PRINTS" id="PR00722">
    <property type="entry name" value="CHYMOTRYPSIN"/>
</dbReference>
<dbReference type="EMBL" id="EF445091">
    <property type="protein sequence ID" value="ABR21066.1"/>
    <property type="molecule type" value="mRNA"/>
</dbReference>
<evidence type="ECO:0000256" key="4">
    <source>
        <dbReference type="ARBA" id="ARBA00022729"/>
    </source>
</evidence>
<dbReference type="PROSITE" id="PS50240">
    <property type="entry name" value="TRYPSIN_DOM"/>
    <property type="match status" value="1"/>
</dbReference>
<dbReference type="GO" id="GO:0004252">
    <property type="term" value="F:serine-type endopeptidase activity"/>
    <property type="evidence" value="ECO:0007669"/>
    <property type="project" value="InterPro"/>
</dbReference>
<keyword evidence="2" id="KW-0964">Secreted</keyword>
<keyword evidence="6" id="KW-0720">Serine protease</keyword>
<keyword evidence="3 12" id="KW-0645">Protease</keyword>
<dbReference type="InterPro" id="IPR051487">
    <property type="entry name" value="Ser/Thr_Proteases_Immune/Dev"/>
</dbReference>
<dbReference type="PROSITE" id="PS00018">
    <property type="entry name" value="EF_HAND_1"/>
    <property type="match status" value="1"/>
</dbReference>
<dbReference type="InterPro" id="IPR018247">
    <property type="entry name" value="EF_Hand_1_Ca_BS"/>
</dbReference>
<proteinExistence type="evidence at transcript level"/>
<evidence type="ECO:0000256" key="10">
    <source>
        <dbReference type="SAM" id="SignalP"/>
    </source>
</evidence>
<dbReference type="FunFam" id="2.40.10.10:FF:000146">
    <property type="entry name" value="Serine protease 53"/>
    <property type="match status" value="1"/>
</dbReference>